<organism evidence="7">
    <name type="scientific">Candidatus Methanophagaceae archaeon ANME-1 ERB6</name>
    <dbReference type="NCBI Taxonomy" id="2759912"/>
    <lineage>
        <taxon>Archaea</taxon>
        <taxon>Methanobacteriati</taxon>
        <taxon>Methanobacteriota</taxon>
        <taxon>Stenosarchaea group</taxon>
        <taxon>Methanomicrobia</taxon>
        <taxon>Candidatus Methanophagales</taxon>
        <taxon>Candidatus Methanophagaceae</taxon>
    </lineage>
</organism>
<evidence type="ECO:0000256" key="3">
    <source>
        <dbReference type="ARBA" id="ARBA00016796"/>
    </source>
</evidence>
<evidence type="ECO:0000313" key="7">
    <source>
        <dbReference type="EMBL" id="QNO53674.1"/>
    </source>
</evidence>
<comment type="catalytic activity">
    <reaction evidence="5">
        <text>UDP-N-acetyl-alpha-D-mannosamine + 2 NAD(+) + H2O = UDP-N-acetyl-alpha-D-mannosaminouronate + 2 NADH + 3 H(+)</text>
        <dbReference type="Rhea" id="RHEA:25780"/>
        <dbReference type="ChEBI" id="CHEBI:15377"/>
        <dbReference type="ChEBI" id="CHEBI:15378"/>
        <dbReference type="ChEBI" id="CHEBI:57540"/>
        <dbReference type="ChEBI" id="CHEBI:57945"/>
        <dbReference type="ChEBI" id="CHEBI:68623"/>
        <dbReference type="ChEBI" id="CHEBI:70731"/>
        <dbReference type="EC" id="1.1.1.336"/>
    </reaction>
</comment>
<dbReference type="PANTHER" id="PTHR43491">
    <property type="entry name" value="UDP-N-ACETYL-D-MANNOSAMINE DEHYDROGENASE"/>
    <property type="match status" value="1"/>
</dbReference>
<dbReference type="GO" id="GO:0051287">
    <property type="term" value="F:NAD binding"/>
    <property type="evidence" value="ECO:0007669"/>
    <property type="project" value="InterPro"/>
</dbReference>
<dbReference type="EC" id="1.1.1.336" evidence="2"/>
<dbReference type="Gene3D" id="3.40.50.720">
    <property type="entry name" value="NAD(P)-binding Rossmann-like Domain"/>
    <property type="match status" value="1"/>
</dbReference>
<accession>A0A7G9Z090</accession>
<protein>
    <recommendedName>
        <fullName evidence="3">UDP-N-acetyl-D-mannosamine dehydrogenase</fullName>
        <ecNumber evidence="2">1.1.1.336</ecNumber>
    </recommendedName>
    <alternativeName>
        <fullName evidence="4">UDP-ManNAc 6-dehydrogenase</fullName>
    </alternativeName>
</protein>
<evidence type="ECO:0000256" key="1">
    <source>
        <dbReference type="ARBA" id="ARBA00006601"/>
    </source>
</evidence>
<feature type="domain" description="UDP-glucose/GDP-mannose dehydrogenase N-terminal" evidence="6">
    <location>
        <begin position="5"/>
        <end position="44"/>
    </location>
</feature>
<dbReference type="Pfam" id="PF03721">
    <property type="entry name" value="UDPG_MGDP_dh_N"/>
    <property type="match status" value="1"/>
</dbReference>
<evidence type="ECO:0000259" key="6">
    <source>
        <dbReference type="Pfam" id="PF03721"/>
    </source>
</evidence>
<name>A0A7G9Z090_9EURY</name>
<evidence type="ECO:0000256" key="5">
    <source>
        <dbReference type="ARBA" id="ARBA00049130"/>
    </source>
</evidence>
<evidence type="ECO:0000256" key="2">
    <source>
        <dbReference type="ARBA" id="ARBA00012935"/>
    </source>
</evidence>
<keyword evidence="7" id="KW-0560">Oxidoreductase</keyword>
<sequence length="85" mass="9420">MNTKTVCIIGLGYVGLPLAEAFSSHLKTIAFDIDEEKIKRLSESNNEANIEFTSDPSKIKQADFVLICVPTPVTKSNLKSQIYLM</sequence>
<reference evidence="7" key="1">
    <citation type="submission" date="2020-06" db="EMBL/GenBank/DDBJ databases">
        <title>Unique genomic features of the anaerobic methanotrophic archaea.</title>
        <authorList>
            <person name="Chadwick G.L."/>
            <person name="Skennerton C.T."/>
            <person name="Laso-Perez R."/>
            <person name="Leu A.O."/>
            <person name="Speth D.R."/>
            <person name="Yu H."/>
            <person name="Morgan-Lang C."/>
            <person name="Hatzenpichler R."/>
            <person name="Goudeau D."/>
            <person name="Malmstrom R."/>
            <person name="Brazelton W.J."/>
            <person name="Woyke T."/>
            <person name="Hallam S.J."/>
            <person name="Tyson G.W."/>
            <person name="Wegener G."/>
            <person name="Boetius A."/>
            <person name="Orphan V."/>
        </authorList>
    </citation>
    <scope>NUCLEOTIDE SEQUENCE</scope>
</reference>
<dbReference type="GO" id="GO:0000271">
    <property type="term" value="P:polysaccharide biosynthetic process"/>
    <property type="evidence" value="ECO:0007669"/>
    <property type="project" value="InterPro"/>
</dbReference>
<dbReference type="AlphaFoldDB" id="A0A7G9Z090"/>
<proteinExistence type="inferred from homology"/>
<evidence type="ECO:0000256" key="4">
    <source>
        <dbReference type="ARBA" id="ARBA00030172"/>
    </source>
</evidence>
<comment type="similarity">
    <text evidence="1">Belongs to the UDP-glucose/GDP-mannose dehydrogenase family.</text>
</comment>
<dbReference type="GO" id="GO:0089714">
    <property type="term" value="F:UDP-N-acetyl-D-mannosamine dehydrogenase activity"/>
    <property type="evidence" value="ECO:0007669"/>
    <property type="project" value="UniProtKB-EC"/>
</dbReference>
<dbReference type="GO" id="GO:0016628">
    <property type="term" value="F:oxidoreductase activity, acting on the CH-CH group of donors, NAD or NADP as acceptor"/>
    <property type="evidence" value="ECO:0007669"/>
    <property type="project" value="InterPro"/>
</dbReference>
<dbReference type="InterPro" id="IPR028359">
    <property type="entry name" value="UDP_ManNAc/GlcNAc_DH"/>
</dbReference>
<dbReference type="InterPro" id="IPR036291">
    <property type="entry name" value="NAD(P)-bd_dom_sf"/>
</dbReference>
<dbReference type="SUPFAM" id="SSF51735">
    <property type="entry name" value="NAD(P)-binding Rossmann-fold domains"/>
    <property type="match status" value="1"/>
</dbReference>
<dbReference type="InterPro" id="IPR001732">
    <property type="entry name" value="UDP-Glc/GDP-Man_DH_N"/>
</dbReference>
<dbReference type="PANTHER" id="PTHR43491:SF2">
    <property type="entry name" value="UDP-N-ACETYL-D-MANNOSAMINE DEHYDROGENASE"/>
    <property type="match status" value="1"/>
</dbReference>
<dbReference type="EMBL" id="MT631548">
    <property type="protein sequence ID" value="QNO53674.1"/>
    <property type="molecule type" value="Genomic_DNA"/>
</dbReference>
<gene>
    <name evidence="7" type="primary">wecC_3</name>
    <name evidence="7" type="ORF">DJFKIEJF_00038</name>
</gene>